<gene>
    <name evidence="1" type="ordered locus">Nmar_0834</name>
</gene>
<accession>A9A5L9</accession>
<dbReference type="GeneID" id="5774157"/>
<evidence type="ECO:0000313" key="1">
    <source>
        <dbReference type="EMBL" id="ABX12730.1"/>
    </source>
</evidence>
<name>A9A5L9_NITMS</name>
<proteinExistence type="predicted"/>
<protein>
    <submittedName>
        <fullName evidence="1">Uncharacterized protein</fullName>
    </submittedName>
</protein>
<dbReference type="HOGENOM" id="CLU_1998648_0_0_2"/>
<dbReference type="InParanoid" id="A9A5L9"/>
<dbReference type="RefSeq" id="WP_012215217.1">
    <property type="nucleotide sequence ID" value="NC_010085.1"/>
</dbReference>
<dbReference type="EMBL" id="CP000866">
    <property type="protein sequence ID" value="ABX12730.1"/>
    <property type="molecule type" value="Genomic_DNA"/>
</dbReference>
<sequence>MKLTVVTYIEYLKSILLQILESYEILKEIQDKPGDLDLIKKESLKINGFLKVVSNKVEDTKIPHSDFKPLKSKFKSYLENYFFEQEIETMAPLYQDDVHRIKNMRLKILESFDENKIMTDIKEFVDKI</sequence>
<dbReference type="eggNOG" id="arCOG10552">
    <property type="taxonomic scope" value="Archaea"/>
</dbReference>
<dbReference type="KEGG" id="nmr:Nmar_0834"/>
<organism evidence="1 2">
    <name type="scientific">Nitrosopumilus maritimus (strain SCM1)</name>
    <dbReference type="NCBI Taxonomy" id="436308"/>
    <lineage>
        <taxon>Archaea</taxon>
        <taxon>Nitrososphaerota</taxon>
        <taxon>Nitrososphaeria</taxon>
        <taxon>Nitrosopumilales</taxon>
        <taxon>Nitrosopumilaceae</taxon>
        <taxon>Nitrosopumilus</taxon>
    </lineage>
</organism>
<dbReference type="EnsemblBacteria" id="ABX12730">
    <property type="protein sequence ID" value="ABX12730"/>
    <property type="gene ID" value="Nmar_0834"/>
</dbReference>
<evidence type="ECO:0000313" key="2">
    <source>
        <dbReference type="Proteomes" id="UP000000792"/>
    </source>
</evidence>
<dbReference type="Proteomes" id="UP000000792">
    <property type="component" value="Chromosome"/>
</dbReference>
<keyword evidence="2" id="KW-1185">Reference proteome</keyword>
<dbReference type="AlphaFoldDB" id="A9A5L9"/>
<reference evidence="1 2" key="1">
    <citation type="journal article" date="2010" name="Proc. Natl. Acad. Sci. U.S.A.">
        <title>Nitrosopumilus maritimus genome reveals unique mechanisms for nitrification and autotrophy in globally distributed marine crenarchaea.</title>
        <authorList>
            <person name="Walker C.B."/>
            <person name="de la Torre J.R."/>
            <person name="Klotz M.G."/>
            <person name="Urakawa H."/>
            <person name="Pinel N."/>
            <person name="Arp D.J."/>
            <person name="Brochier-Armanet C."/>
            <person name="Chain P.S."/>
            <person name="Chan P.P."/>
            <person name="Gollabgir A."/>
            <person name="Hemp J."/>
            <person name="Hugler M."/>
            <person name="Karr E.A."/>
            <person name="Konneke M."/>
            <person name="Shin M."/>
            <person name="Lawton T.J."/>
            <person name="Lowe T."/>
            <person name="Martens-Habbena W."/>
            <person name="Sayavedra-Soto L.A."/>
            <person name="Lang D."/>
            <person name="Sievert S.M."/>
            <person name="Rosenzweig A.C."/>
            <person name="Manning G."/>
            <person name="Stahl D.A."/>
        </authorList>
    </citation>
    <scope>NUCLEOTIDE SEQUENCE [LARGE SCALE GENOMIC DNA]</scope>
    <source>
        <strain evidence="1 2">SCM1</strain>
    </source>
</reference>